<dbReference type="EMBL" id="LGRX02007507">
    <property type="protein sequence ID" value="KAK3274863.1"/>
    <property type="molecule type" value="Genomic_DNA"/>
</dbReference>
<accession>A0AAE0L7F3</accession>
<gene>
    <name evidence="1" type="ORF">CYMTET_16974</name>
</gene>
<evidence type="ECO:0000313" key="1">
    <source>
        <dbReference type="EMBL" id="KAK3274863.1"/>
    </source>
</evidence>
<comment type="caution">
    <text evidence="1">The sequence shown here is derived from an EMBL/GenBank/DDBJ whole genome shotgun (WGS) entry which is preliminary data.</text>
</comment>
<protein>
    <submittedName>
        <fullName evidence="1">Uncharacterized protein</fullName>
    </submittedName>
</protein>
<dbReference type="Proteomes" id="UP001190700">
    <property type="component" value="Unassembled WGS sequence"/>
</dbReference>
<sequence>MYESGDSEDESEYPPGYCDESDYDALTLLMGAALRIFRQQRYRTPPPRWTQAARRGTLAVFWTFQLPTFFRQHLFQLAMLRYLHSRLTQRMRTRTMRHTPTFPTITMTHDSGGASKEDYGDYDYESGGVGSDSYAGYSFGSS</sequence>
<reference evidence="1 2" key="1">
    <citation type="journal article" date="2015" name="Genome Biol. Evol.">
        <title>Comparative Genomics of a Bacterivorous Green Alga Reveals Evolutionary Causalities and Consequences of Phago-Mixotrophic Mode of Nutrition.</title>
        <authorList>
            <person name="Burns J.A."/>
            <person name="Paasch A."/>
            <person name="Narechania A."/>
            <person name="Kim E."/>
        </authorList>
    </citation>
    <scope>NUCLEOTIDE SEQUENCE [LARGE SCALE GENOMIC DNA]</scope>
    <source>
        <strain evidence="1 2">PLY_AMNH</strain>
    </source>
</reference>
<proteinExistence type="predicted"/>
<evidence type="ECO:0000313" key="2">
    <source>
        <dbReference type="Proteomes" id="UP001190700"/>
    </source>
</evidence>
<organism evidence="1 2">
    <name type="scientific">Cymbomonas tetramitiformis</name>
    <dbReference type="NCBI Taxonomy" id="36881"/>
    <lineage>
        <taxon>Eukaryota</taxon>
        <taxon>Viridiplantae</taxon>
        <taxon>Chlorophyta</taxon>
        <taxon>Pyramimonadophyceae</taxon>
        <taxon>Pyramimonadales</taxon>
        <taxon>Pyramimonadaceae</taxon>
        <taxon>Cymbomonas</taxon>
    </lineage>
</organism>
<dbReference type="AlphaFoldDB" id="A0AAE0L7F3"/>
<keyword evidence="2" id="KW-1185">Reference proteome</keyword>
<name>A0AAE0L7F3_9CHLO</name>